<evidence type="ECO:0000313" key="10">
    <source>
        <dbReference type="Proteomes" id="UP001177140"/>
    </source>
</evidence>
<evidence type="ECO:0000256" key="5">
    <source>
        <dbReference type="PROSITE-ProRule" id="PRU00325"/>
    </source>
</evidence>
<dbReference type="PANTHER" id="PTHR31669:SF225">
    <property type="entry name" value="OS03G0655600 PROTEIN"/>
    <property type="match status" value="1"/>
</dbReference>
<evidence type="ECO:0000256" key="6">
    <source>
        <dbReference type="RuleBase" id="RU367018"/>
    </source>
</evidence>
<dbReference type="EMBL" id="JAJJMA010212785">
    <property type="protein sequence ID" value="MCL7040469.1"/>
    <property type="molecule type" value="Genomic_DNA"/>
</dbReference>
<feature type="domain" description="SWIM-type" evidence="8">
    <location>
        <begin position="567"/>
        <end position="603"/>
    </location>
</feature>
<feature type="coiled-coil region" evidence="7">
    <location>
        <begin position="720"/>
        <end position="772"/>
    </location>
</feature>
<proteinExistence type="inferred from homology"/>
<evidence type="ECO:0000313" key="9">
    <source>
        <dbReference type="EMBL" id="MCL7040469.1"/>
    </source>
</evidence>
<dbReference type="GO" id="GO:0006355">
    <property type="term" value="P:regulation of DNA-templated transcription"/>
    <property type="evidence" value="ECO:0007669"/>
    <property type="project" value="UniProtKB-UniRule"/>
</dbReference>
<evidence type="ECO:0000256" key="7">
    <source>
        <dbReference type="SAM" id="Coils"/>
    </source>
</evidence>
<dbReference type="PANTHER" id="PTHR31669">
    <property type="entry name" value="PROTEIN FAR1-RELATED SEQUENCE 10-RELATED"/>
    <property type="match status" value="1"/>
</dbReference>
<dbReference type="Pfam" id="PF10551">
    <property type="entry name" value="MULE"/>
    <property type="match status" value="1"/>
</dbReference>
<keyword evidence="7" id="KW-0175">Coiled coil</keyword>
<organism evidence="9 10">
    <name type="scientific">Papaver nudicaule</name>
    <name type="common">Iceland poppy</name>
    <dbReference type="NCBI Taxonomy" id="74823"/>
    <lineage>
        <taxon>Eukaryota</taxon>
        <taxon>Viridiplantae</taxon>
        <taxon>Streptophyta</taxon>
        <taxon>Embryophyta</taxon>
        <taxon>Tracheophyta</taxon>
        <taxon>Spermatophyta</taxon>
        <taxon>Magnoliopsida</taxon>
        <taxon>Ranunculales</taxon>
        <taxon>Papaveraceae</taxon>
        <taxon>Papaveroideae</taxon>
        <taxon>Papaver</taxon>
    </lineage>
</organism>
<evidence type="ECO:0000256" key="4">
    <source>
        <dbReference type="ARBA" id="ARBA00022833"/>
    </source>
</evidence>
<accession>A0AA42AT39</accession>
<gene>
    <name evidence="9" type="ORF">MKW94_001138</name>
</gene>
<dbReference type="AlphaFoldDB" id="A0AA42AT39"/>
<comment type="similarity">
    <text evidence="1 6">Belongs to the FHY3/FAR1 family.</text>
</comment>
<keyword evidence="10" id="KW-1185">Reference proteome</keyword>
<dbReference type="GO" id="GO:0005634">
    <property type="term" value="C:nucleus"/>
    <property type="evidence" value="ECO:0007669"/>
    <property type="project" value="UniProtKB-SubCell"/>
</dbReference>
<evidence type="ECO:0000256" key="2">
    <source>
        <dbReference type="ARBA" id="ARBA00022723"/>
    </source>
</evidence>
<dbReference type="InterPro" id="IPR031052">
    <property type="entry name" value="FHY3/FAR1"/>
</dbReference>
<protein>
    <recommendedName>
        <fullName evidence="6">Protein FAR1-RELATED SEQUENCE</fullName>
    </recommendedName>
</protein>
<dbReference type="InterPro" id="IPR006564">
    <property type="entry name" value="Znf_PMZ"/>
</dbReference>
<dbReference type="Proteomes" id="UP001177140">
    <property type="component" value="Unassembled WGS sequence"/>
</dbReference>
<keyword evidence="3 5" id="KW-0863">Zinc-finger</keyword>
<evidence type="ECO:0000259" key="8">
    <source>
        <dbReference type="PROSITE" id="PS50966"/>
    </source>
</evidence>
<evidence type="ECO:0000256" key="1">
    <source>
        <dbReference type="ARBA" id="ARBA00005889"/>
    </source>
</evidence>
<reference evidence="9" key="1">
    <citation type="submission" date="2022-03" db="EMBL/GenBank/DDBJ databases">
        <title>A functionally conserved STORR gene fusion in Papaver species that diverged 16.8 million years ago.</title>
        <authorList>
            <person name="Catania T."/>
        </authorList>
    </citation>
    <scope>NUCLEOTIDE SEQUENCE</scope>
    <source>
        <strain evidence="9">S-191538</strain>
    </source>
</reference>
<keyword evidence="2 6" id="KW-0479">Metal-binding</keyword>
<dbReference type="SMART" id="SM00575">
    <property type="entry name" value="ZnF_PMZ"/>
    <property type="match status" value="1"/>
</dbReference>
<name>A0AA42AT39_PAPNU</name>
<dbReference type="Pfam" id="PF04434">
    <property type="entry name" value="SWIM"/>
    <property type="match status" value="1"/>
</dbReference>
<dbReference type="InterPro" id="IPR004330">
    <property type="entry name" value="FAR1_DNA_bnd_dom"/>
</dbReference>
<dbReference type="GO" id="GO:0008270">
    <property type="term" value="F:zinc ion binding"/>
    <property type="evidence" value="ECO:0007669"/>
    <property type="project" value="UniProtKB-UniRule"/>
</dbReference>
<keyword evidence="4 6" id="KW-0862">Zinc</keyword>
<keyword evidence="6" id="KW-0539">Nucleus</keyword>
<dbReference type="PROSITE" id="PS50966">
    <property type="entry name" value="ZF_SWIM"/>
    <property type="match status" value="1"/>
</dbReference>
<comment type="function">
    <text evidence="6">Putative transcription activator involved in regulating light control of development.</text>
</comment>
<evidence type="ECO:0000256" key="3">
    <source>
        <dbReference type="ARBA" id="ARBA00022771"/>
    </source>
</evidence>
<comment type="subcellular location">
    <subcellularLocation>
        <location evidence="6">Nucleus</location>
    </subcellularLocation>
</comment>
<comment type="caution">
    <text evidence="9">The sequence shown here is derived from an EMBL/GenBank/DDBJ whole genome shotgun (WGS) entry which is preliminary data.</text>
</comment>
<dbReference type="Pfam" id="PF03101">
    <property type="entry name" value="FAR1"/>
    <property type="match status" value="1"/>
</dbReference>
<dbReference type="InterPro" id="IPR018289">
    <property type="entry name" value="MULE_transposase_dom"/>
</dbReference>
<sequence length="781" mass="88931">MEFEPLNNMEMEFDIGSGEEDDNNGIDIEQDVDYENAEFLDGGDLFGDIVPVTADSDADLEPYEGMEFESEEAARIFYNSYARRVGFSTRVSTYHRSRHDDAIICRQIVCSRQGFHQGRDRNSKRKQKRPRAVARVGCKAMMMVKKKDAGKWVVSKITKEHNHELVPPDKVHSLRSHKHISGSARSLIDTLQAAGIGPSGVMSVLIKESGGVDNVGFSTVDYRNYLTSRQRHFGDGAQQVLDYLKRMQAEDPTFFYEIQGDSDHSAGNIFWTDATCRMNYSCFGDTVIFDTVYRTNRYRVPFAPFTGWNHHGQPVLFGCALLLNESESSFVWLFQTWLAQMSGRHPVSITTDQDRVIEAAVTHVFPDTRHRFCKWNIFREAQDKLSAVYQSHPNFEIEFRKCINTTESVEEFESSWQLLLQRYDLMENEWLHSMYNARLQWVPVYLRGTFFAEMSVTQGSDSINSFFDGYVNASTTVQVLVKQYEKAVASRHEKEVKADYDTLNTAPVLKTPSPMEKQAASIYTRRIFTKFQEELVETLASSATKIEDSGTVTIYRVVKFGEEHKAYIVRFHVFEMLANCSCQMFEFSGILCKHILAVFRVTNVLTLPSHYVLRRWTRNAKSAVVVDDHALELQSTSKESSIDRFNNLRQEVIKYVDEGAKSSHIYNVAIDALKEAIKKVKTSKKHGSGVAPLGNLLNGSNGEVCSAEGNRLGQLQSCSADEKQKKIEELVNELEGANERCEVYRENLLAVLKDMEEQKLKLSVKLQNVRLSLKEIGTISD</sequence>
<dbReference type="InterPro" id="IPR007527">
    <property type="entry name" value="Znf_SWIM"/>
</dbReference>